<dbReference type="FunFam" id="1.10.287.1970:FF:000001">
    <property type="entry name" value="Alanine aminotransferase 2"/>
    <property type="match status" value="1"/>
</dbReference>
<feature type="region of interest" description="Disordered" evidence="10">
    <location>
        <begin position="455"/>
        <end position="539"/>
    </location>
</feature>
<evidence type="ECO:0000256" key="9">
    <source>
        <dbReference type="ARBA" id="ARBA00047412"/>
    </source>
</evidence>
<evidence type="ECO:0000256" key="6">
    <source>
        <dbReference type="ARBA" id="ARBA00025708"/>
    </source>
</evidence>
<keyword evidence="3" id="KW-0032">Aminotransferase</keyword>
<keyword evidence="5" id="KW-0663">Pyridoxal phosphate</keyword>
<dbReference type="InterPro" id="IPR015421">
    <property type="entry name" value="PyrdxlP-dep_Trfase_major"/>
</dbReference>
<evidence type="ECO:0000256" key="8">
    <source>
        <dbReference type="ARBA" id="ARBA00026106"/>
    </source>
</evidence>
<name>A0A674H406_TAEGU</name>
<dbReference type="AlphaFoldDB" id="A0A674H406"/>
<comment type="pathway">
    <text evidence="6">Amino-acid degradation; L-alanine degradation via transaminase pathway; pyruvate from L-alanine: step 1/1.</text>
</comment>
<dbReference type="GeneTree" id="ENSGT00940000155265"/>
<dbReference type="Gene3D" id="3.40.640.10">
    <property type="entry name" value="Type I PLP-dependent aspartate aminotransferase-like (Major domain)"/>
    <property type="match status" value="1"/>
</dbReference>
<evidence type="ECO:0000313" key="12">
    <source>
        <dbReference type="Proteomes" id="UP000007754"/>
    </source>
</evidence>
<evidence type="ECO:0000313" key="11">
    <source>
        <dbReference type="Ensembl" id="ENSTGUP00000029233.1"/>
    </source>
</evidence>
<dbReference type="SUPFAM" id="SSF53383">
    <property type="entry name" value="PLP-dependent transferases"/>
    <property type="match status" value="1"/>
</dbReference>
<evidence type="ECO:0000256" key="2">
    <source>
        <dbReference type="ARBA" id="ARBA00011738"/>
    </source>
</evidence>
<evidence type="ECO:0000256" key="7">
    <source>
        <dbReference type="ARBA" id="ARBA00025785"/>
    </source>
</evidence>
<comment type="similarity">
    <text evidence="7">Belongs to the class-I pyridoxal-phosphate-dependent aminotransferase family. Alanine aminotransferase subfamily.</text>
</comment>
<evidence type="ECO:0000256" key="10">
    <source>
        <dbReference type="SAM" id="MobiDB-lite"/>
    </source>
</evidence>
<comment type="catalytic activity">
    <reaction evidence="9">
        <text>L-alanine + 2-oxoglutarate = pyruvate + L-glutamate</text>
        <dbReference type="Rhea" id="RHEA:19453"/>
        <dbReference type="ChEBI" id="CHEBI:15361"/>
        <dbReference type="ChEBI" id="CHEBI:16810"/>
        <dbReference type="ChEBI" id="CHEBI:29985"/>
        <dbReference type="ChEBI" id="CHEBI:57972"/>
        <dbReference type="EC" id="2.6.1.2"/>
    </reaction>
</comment>
<organism evidence="11 12">
    <name type="scientific">Taeniopygia guttata</name>
    <name type="common">Zebra finch</name>
    <name type="synonym">Poephila guttata</name>
    <dbReference type="NCBI Taxonomy" id="59729"/>
    <lineage>
        <taxon>Eukaryota</taxon>
        <taxon>Metazoa</taxon>
        <taxon>Chordata</taxon>
        <taxon>Craniata</taxon>
        <taxon>Vertebrata</taxon>
        <taxon>Euteleostomi</taxon>
        <taxon>Archelosauria</taxon>
        <taxon>Archosauria</taxon>
        <taxon>Dinosauria</taxon>
        <taxon>Saurischia</taxon>
        <taxon>Theropoda</taxon>
        <taxon>Coelurosauria</taxon>
        <taxon>Aves</taxon>
        <taxon>Neognathae</taxon>
        <taxon>Neoaves</taxon>
        <taxon>Telluraves</taxon>
        <taxon>Australaves</taxon>
        <taxon>Passeriformes</taxon>
        <taxon>Passeroidea</taxon>
        <taxon>Estrildidae</taxon>
        <taxon>Estrildinae</taxon>
        <taxon>Taeniopygia</taxon>
    </lineage>
</organism>
<dbReference type="EC" id="2.6.1.2" evidence="8"/>
<evidence type="ECO:0000256" key="5">
    <source>
        <dbReference type="ARBA" id="ARBA00022898"/>
    </source>
</evidence>
<keyword evidence="4" id="KW-0808">Transferase</keyword>
<dbReference type="Gene3D" id="3.90.1150.10">
    <property type="entry name" value="Aspartate Aminotransferase, domain 1"/>
    <property type="match status" value="1"/>
</dbReference>
<evidence type="ECO:0000256" key="1">
    <source>
        <dbReference type="ARBA" id="ARBA00001933"/>
    </source>
</evidence>
<dbReference type="InParanoid" id="A0A674H406"/>
<evidence type="ECO:0000256" key="3">
    <source>
        <dbReference type="ARBA" id="ARBA00022576"/>
    </source>
</evidence>
<accession>A0A674H406</accession>
<dbReference type="InterPro" id="IPR015422">
    <property type="entry name" value="PyrdxlP-dep_Trfase_small"/>
</dbReference>
<dbReference type="InterPro" id="IPR015424">
    <property type="entry name" value="PyrdxlP-dep_Trfase"/>
</dbReference>
<comment type="cofactor">
    <cofactor evidence="1">
        <name>pyridoxal 5'-phosphate</name>
        <dbReference type="ChEBI" id="CHEBI:597326"/>
    </cofactor>
</comment>
<sequence length="590" mass="60637">MAAAAAAAAGGARRAPVLSPGAMNPAVRRVEYAVRGPIAARAAELERELGQGVPKPFTEVIKANIGDAHAMGQQPITFLRQVVALCLCPELQGHPSVPADAEARARRLLAACGGGSAGAYSASPGLQPVREDVARHIERRDGGVPARAEDIFLSAGASDAIVTMLKLLVWGSGPSRTGVLIPIPQYPLYSMGLSPDVPPLSMSPDDAEAAGVGLGPVPHGGADPHPAVPAVLGGAGRAGRGPSRVPAERGAPLGSGRGRAAPGAERGAAALLPPSALHHQPRQPHRPGAEPGVHRGRHQVRLRGEAVPHGRRGVPGQRLRRGLHLPLLQEGPDGDGAALRGLGGVGLLPLHLQGLHGRVWSAWWVHGGGEPPPRGEGPAGQAGVGAALPARAGTAAPGRRGGPAPAWRAVLREVPGGTERWIHGVGSMGWDPWGGIHGHGPAPAWRAVLREVPGGEAGGAERAGGTRPADRGDPEPHARDQLQPRAGRHVRLPPHPDPGARPRRRQGEGAGPGHVLLHAAPGGDGDLRGAGQRLRPEGGHLPLPHDHPAAHGEAEAAAAETQRLLHQIRPRVLLICVATPPHLHNHTLLI</sequence>
<reference evidence="11" key="2">
    <citation type="submission" date="2025-09" db="UniProtKB">
        <authorList>
            <consortium name="Ensembl"/>
        </authorList>
    </citation>
    <scope>IDENTIFICATION</scope>
</reference>
<dbReference type="PANTHER" id="PTHR11751:SF308">
    <property type="entry name" value="ALANINE AMINOTRANSFERASE 1"/>
    <property type="match status" value="1"/>
</dbReference>
<dbReference type="InterPro" id="IPR045088">
    <property type="entry name" value="ALAT1/2-like"/>
</dbReference>
<dbReference type="PANTHER" id="PTHR11751">
    <property type="entry name" value="ALANINE AMINOTRANSFERASE"/>
    <property type="match status" value="1"/>
</dbReference>
<dbReference type="Proteomes" id="UP000007754">
    <property type="component" value="Unplaced"/>
</dbReference>
<dbReference type="GO" id="GO:0004021">
    <property type="term" value="F:L-alanine:2-oxoglutarate aminotransferase activity"/>
    <property type="evidence" value="ECO:0007669"/>
    <property type="project" value="UniProtKB-EC"/>
</dbReference>
<feature type="region of interest" description="Disordered" evidence="10">
    <location>
        <begin position="235"/>
        <end position="295"/>
    </location>
</feature>
<feature type="compositionally biased region" description="Basic and acidic residues" evidence="10">
    <location>
        <begin position="468"/>
        <end position="482"/>
    </location>
</feature>
<protein>
    <recommendedName>
        <fullName evidence="8">alanine transaminase</fullName>
        <ecNumber evidence="8">2.6.1.2</ecNumber>
    </recommendedName>
</protein>
<evidence type="ECO:0000256" key="4">
    <source>
        <dbReference type="ARBA" id="ARBA00022679"/>
    </source>
</evidence>
<keyword evidence="12" id="KW-1185">Reference proteome</keyword>
<proteinExistence type="inferred from homology"/>
<dbReference type="Ensembl" id="ENSTGUT00000038141.1">
    <property type="protein sequence ID" value="ENSTGUP00000029233.1"/>
    <property type="gene ID" value="ENSTGUG00000022697.1"/>
</dbReference>
<reference evidence="11" key="1">
    <citation type="submission" date="2025-08" db="UniProtKB">
        <authorList>
            <consortium name="Ensembl"/>
        </authorList>
    </citation>
    <scope>IDENTIFICATION</scope>
</reference>
<comment type="subunit">
    <text evidence="2">Homodimer.</text>
</comment>
<dbReference type="Gene3D" id="1.10.287.1970">
    <property type="match status" value="1"/>
</dbReference>
<feature type="compositionally biased region" description="Low complexity" evidence="10">
    <location>
        <begin position="240"/>
        <end position="277"/>
    </location>
</feature>